<evidence type="ECO:0000256" key="4">
    <source>
        <dbReference type="ARBA" id="ARBA00022692"/>
    </source>
</evidence>
<dbReference type="SMART" id="SM00283">
    <property type="entry name" value="MA"/>
    <property type="match status" value="1"/>
</dbReference>
<proteinExistence type="predicted"/>
<comment type="subcellular location">
    <subcellularLocation>
        <location evidence="1">Cell membrane</location>
        <topology evidence="1">Multi-pass membrane protein</topology>
    </subcellularLocation>
</comment>
<comment type="caution">
    <text evidence="11">The sequence shown here is derived from an EMBL/GenBank/DDBJ whole genome shotgun (WGS) entry which is preliminary data.</text>
</comment>
<keyword evidence="7 8" id="KW-0807">Transducer</keyword>
<keyword evidence="2" id="KW-1003">Cell membrane</keyword>
<sequence length="691" mass="73617">MKKHRIKAPTSNDKQRSIGKYLTGGMIAISVLPVLLMVLASFLITTNLVNQRVENIERSAAKVINTTNMDANTKASEQINKLAKLDALAAKKFDMSTIQSQINMIMDSGNAYLSDVAFAKSDGSLVATGNIPAGFDPRTRDWYKGAVQANGSVYISPVYIDASTDQAIVSASLQITNASGEVGVLEIDIPFDAIQNTVKDLDVGRTGTSTVVSTAGIVVASAGQTKQLTYPVGKSISNRAIFKQIAKATKRSGFLSVDGKKIYFDKGDLGSKIWVIEQVSNQEIGLEQGLLLGISLFVMIIVGLVTTIISVHYTNLIRKILHRYTESFAQASEGKLLPIENTGTGMGINKAADRIITPNADGHEFNRLSSHYNDMIAAMGTLITQVQAESHLVANEANNMGELAKQTNAATDEVATTVTEIAQVAASQATETEHGVATVQGLSKVLDHMQANVSTMLNKADESAQLNQANVEMTTTVQTNWQAQMTQLMELKTSMTTMAENVQEISTVIKVINDISQQTNLLALNASIEAASAGEAGKGFAVVATEIRVLAEQSKASTKSIQNIVNRIQGDAQVMVTKTDASVTGGHAQASLLDQSLSATQAVFANNEALREEVGSLVMAADEVATIQAQVLSSLESISSAAEESSAGTQEVSANAEEVSAMMDEFTNSVQTLGTSAEHLNTLLQKFEVQK</sequence>
<dbReference type="PANTHER" id="PTHR32089">
    <property type="entry name" value="METHYL-ACCEPTING CHEMOTAXIS PROTEIN MCPB"/>
    <property type="match status" value="1"/>
</dbReference>
<feature type="domain" description="Methyl-accepting transducer" evidence="10">
    <location>
        <begin position="403"/>
        <end position="660"/>
    </location>
</feature>
<evidence type="ECO:0000259" key="10">
    <source>
        <dbReference type="PROSITE" id="PS50111"/>
    </source>
</evidence>
<organism evidence="11 12">
    <name type="scientific">Periweissella ghanensis</name>
    <dbReference type="NCBI Taxonomy" id="467997"/>
    <lineage>
        <taxon>Bacteria</taxon>
        <taxon>Bacillati</taxon>
        <taxon>Bacillota</taxon>
        <taxon>Bacilli</taxon>
        <taxon>Lactobacillales</taxon>
        <taxon>Lactobacillaceae</taxon>
        <taxon>Periweissella</taxon>
    </lineage>
</organism>
<evidence type="ECO:0000256" key="2">
    <source>
        <dbReference type="ARBA" id="ARBA00022475"/>
    </source>
</evidence>
<dbReference type="InterPro" id="IPR004089">
    <property type="entry name" value="MCPsignal_dom"/>
</dbReference>
<evidence type="ECO:0000256" key="1">
    <source>
        <dbReference type="ARBA" id="ARBA00004651"/>
    </source>
</evidence>
<keyword evidence="6 9" id="KW-0472">Membrane</keyword>
<dbReference type="Gene3D" id="3.30.450.20">
    <property type="entry name" value="PAS domain"/>
    <property type="match status" value="2"/>
</dbReference>
<accession>A0ABN8BTH3</accession>
<protein>
    <submittedName>
        <fullName evidence="11">Methyl-accepting chemotaxis protein McpB</fullName>
    </submittedName>
</protein>
<evidence type="ECO:0000313" key="11">
    <source>
        <dbReference type="EMBL" id="CAH0419499.1"/>
    </source>
</evidence>
<dbReference type="PANTHER" id="PTHR32089:SF114">
    <property type="entry name" value="METHYL-ACCEPTING CHEMOTAXIS PROTEIN MCPB"/>
    <property type="match status" value="1"/>
</dbReference>
<dbReference type="EMBL" id="CAKKNT010000046">
    <property type="protein sequence ID" value="CAH0419499.1"/>
    <property type="molecule type" value="Genomic_DNA"/>
</dbReference>
<evidence type="ECO:0000256" key="8">
    <source>
        <dbReference type="PROSITE-ProRule" id="PRU00284"/>
    </source>
</evidence>
<dbReference type="Pfam" id="PF00015">
    <property type="entry name" value="MCPsignal"/>
    <property type="match status" value="1"/>
</dbReference>
<reference evidence="11 12" key="1">
    <citation type="submission" date="2021-11" db="EMBL/GenBank/DDBJ databases">
        <authorList>
            <person name="Depoorter E."/>
        </authorList>
    </citation>
    <scope>NUCLEOTIDE SEQUENCE [LARGE SCALE GENOMIC DNA]</scope>
    <source>
        <strain evidence="11 12">LMG 24286</strain>
    </source>
</reference>
<feature type="transmembrane region" description="Helical" evidence="9">
    <location>
        <begin position="21"/>
        <end position="44"/>
    </location>
</feature>
<evidence type="ECO:0000256" key="9">
    <source>
        <dbReference type="SAM" id="Phobius"/>
    </source>
</evidence>
<dbReference type="InterPro" id="IPR029151">
    <property type="entry name" value="Sensor-like_sf"/>
</dbReference>
<dbReference type="RefSeq" id="WP_230099526.1">
    <property type="nucleotide sequence ID" value="NZ_CAKKNT010000046.1"/>
</dbReference>
<dbReference type="PROSITE" id="PS50111">
    <property type="entry name" value="CHEMOTAXIS_TRANSDUC_2"/>
    <property type="match status" value="1"/>
</dbReference>
<keyword evidence="4 9" id="KW-0812">Transmembrane</keyword>
<dbReference type="Gene3D" id="1.10.287.950">
    <property type="entry name" value="Methyl-accepting chemotaxis protein"/>
    <property type="match status" value="1"/>
</dbReference>
<evidence type="ECO:0000256" key="3">
    <source>
        <dbReference type="ARBA" id="ARBA00022500"/>
    </source>
</evidence>
<dbReference type="InterPro" id="IPR033479">
    <property type="entry name" value="dCache_1"/>
</dbReference>
<dbReference type="Pfam" id="PF02743">
    <property type="entry name" value="dCache_1"/>
    <property type="match status" value="1"/>
</dbReference>
<evidence type="ECO:0000256" key="7">
    <source>
        <dbReference type="ARBA" id="ARBA00023224"/>
    </source>
</evidence>
<name>A0ABN8BTH3_9LACO</name>
<keyword evidence="3" id="KW-0145">Chemotaxis</keyword>
<feature type="transmembrane region" description="Helical" evidence="9">
    <location>
        <begin position="290"/>
        <end position="313"/>
    </location>
</feature>
<dbReference type="SUPFAM" id="SSF58104">
    <property type="entry name" value="Methyl-accepting chemotaxis protein (MCP) signaling domain"/>
    <property type="match status" value="1"/>
</dbReference>
<dbReference type="Proteomes" id="UP000789719">
    <property type="component" value="Unassembled WGS sequence"/>
</dbReference>
<keyword evidence="12" id="KW-1185">Reference proteome</keyword>
<evidence type="ECO:0000256" key="6">
    <source>
        <dbReference type="ARBA" id="ARBA00023136"/>
    </source>
</evidence>
<evidence type="ECO:0000256" key="5">
    <source>
        <dbReference type="ARBA" id="ARBA00022989"/>
    </source>
</evidence>
<gene>
    <name evidence="11" type="primary">mcpB_3</name>
    <name evidence="11" type="ORF">WGH24286_01958</name>
</gene>
<keyword evidence="5 9" id="KW-1133">Transmembrane helix</keyword>
<dbReference type="SUPFAM" id="SSF103190">
    <property type="entry name" value="Sensory domain-like"/>
    <property type="match status" value="1"/>
</dbReference>
<evidence type="ECO:0000313" key="12">
    <source>
        <dbReference type="Proteomes" id="UP000789719"/>
    </source>
</evidence>